<evidence type="ECO:0000313" key="2">
    <source>
        <dbReference type="EMBL" id="KAF6401580.1"/>
    </source>
</evidence>
<comment type="caution">
    <text evidence="2">The sequence shown here is derived from an EMBL/GenBank/DDBJ whole genome shotgun (WGS) entry which is preliminary data.</text>
</comment>
<feature type="compositionally biased region" description="Polar residues" evidence="1">
    <location>
        <begin position="27"/>
        <end position="46"/>
    </location>
</feature>
<evidence type="ECO:0000256" key="1">
    <source>
        <dbReference type="SAM" id="MobiDB-lite"/>
    </source>
</evidence>
<sequence>MDEASAHTLPVCAGKRGTGKAFPGRRASQTPSSKSPGAQSKSWSDSGETRPSGHPKGPRALQLPIIRWAGLRPSACSAPAPTPVPTHGETLQARAVPHSRDNSVPLGHWAMSGCRNCGVEAREAVPHPAGPNMAPTEDDRAPNAAKCRC</sequence>
<keyword evidence="3" id="KW-1185">Reference proteome</keyword>
<dbReference type="EMBL" id="JACASE010000016">
    <property type="protein sequence ID" value="KAF6401580.1"/>
    <property type="molecule type" value="Genomic_DNA"/>
</dbReference>
<evidence type="ECO:0000313" key="3">
    <source>
        <dbReference type="Proteomes" id="UP000593571"/>
    </source>
</evidence>
<gene>
    <name evidence="2" type="ORF">HJG63_009631</name>
</gene>
<dbReference type="AlphaFoldDB" id="A0A7J8BTH6"/>
<reference evidence="2 3" key="1">
    <citation type="journal article" date="2020" name="Nature">
        <title>Six reference-quality genomes reveal evolution of bat adaptations.</title>
        <authorList>
            <person name="Jebb D."/>
            <person name="Huang Z."/>
            <person name="Pippel M."/>
            <person name="Hughes G.M."/>
            <person name="Lavrichenko K."/>
            <person name="Devanna P."/>
            <person name="Winkler S."/>
            <person name="Jermiin L.S."/>
            <person name="Skirmuntt E.C."/>
            <person name="Katzourakis A."/>
            <person name="Burkitt-Gray L."/>
            <person name="Ray D.A."/>
            <person name="Sullivan K.A.M."/>
            <person name="Roscito J.G."/>
            <person name="Kirilenko B.M."/>
            <person name="Davalos L.M."/>
            <person name="Corthals A.P."/>
            <person name="Power M.L."/>
            <person name="Jones G."/>
            <person name="Ransome R.D."/>
            <person name="Dechmann D.K.N."/>
            <person name="Locatelli A.G."/>
            <person name="Puechmaille S.J."/>
            <person name="Fedrigo O."/>
            <person name="Jarvis E.D."/>
            <person name="Hiller M."/>
            <person name="Vernes S.C."/>
            <person name="Myers E.W."/>
            <person name="Teeling E.C."/>
        </authorList>
    </citation>
    <scope>NUCLEOTIDE SEQUENCE [LARGE SCALE GENOMIC DNA]</scope>
    <source>
        <strain evidence="2">MRouAeg1</strain>
        <tissue evidence="2">Muscle</tissue>
    </source>
</reference>
<protein>
    <submittedName>
        <fullName evidence="2">Uncharacterized protein</fullName>
    </submittedName>
</protein>
<name>A0A7J8BTH6_ROUAE</name>
<proteinExistence type="predicted"/>
<feature type="region of interest" description="Disordered" evidence="1">
    <location>
        <begin position="128"/>
        <end position="149"/>
    </location>
</feature>
<accession>A0A7J8BTH6</accession>
<dbReference type="Proteomes" id="UP000593571">
    <property type="component" value="Unassembled WGS sequence"/>
</dbReference>
<feature type="region of interest" description="Disordered" evidence="1">
    <location>
        <begin position="1"/>
        <end position="100"/>
    </location>
</feature>
<organism evidence="2 3">
    <name type="scientific">Rousettus aegyptiacus</name>
    <name type="common">Egyptian fruit bat</name>
    <name type="synonym">Pteropus aegyptiacus</name>
    <dbReference type="NCBI Taxonomy" id="9407"/>
    <lineage>
        <taxon>Eukaryota</taxon>
        <taxon>Metazoa</taxon>
        <taxon>Chordata</taxon>
        <taxon>Craniata</taxon>
        <taxon>Vertebrata</taxon>
        <taxon>Euteleostomi</taxon>
        <taxon>Mammalia</taxon>
        <taxon>Eutheria</taxon>
        <taxon>Laurasiatheria</taxon>
        <taxon>Chiroptera</taxon>
        <taxon>Yinpterochiroptera</taxon>
        <taxon>Pteropodoidea</taxon>
        <taxon>Pteropodidae</taxon>
        <taxon>Rousettinae</taxon>
        <taxon>Rousettus</taxon>
    </lineage>
</organism>